<evidence type="ECO:0000256" key="9">
    <source>
        <dbReference type="PROSITE-ProRule" id="PRU00282"/>
    </source>
</evidence>
<evidence type="ECO:0000256" key="4">
    <source>
        <dbReference type="ARBA" id="ARBA00022692"/>
    </source>
</evidence>
<protein>
    <submittedName>
        <fullName evidence="11">Mitochondrial ornithine transporter 2</fullName>
    </submittedName>
</protein>
<organism evidence="11 12">
    <name type="scientific">Caligus rogercresseyi</name>
    <name type="common">Sea louse</name>
    <dbReference type="NCBI Taxonomy" id="217165"/>
    <lineage>
        <taxon>Eukaryota</taxon>
        <taxon>Metazoa</taxon>
        <taxon>Ecdysozoa</taxon>
        <taxon>Arthropoda</taxon>
        <taxon>Crustacea</taxon>
        <taxon>Multicrustacea</taxon>
        <taxon>Hexanauplia</taxon>
        <taxon>Copepoda</taxon>
        <taxon>Siphonostomatoida</taxon>
        <taxon>Caligidae</taxon>
        <taxon>Caligus</taxon>
    </lineage>
</organism>
<comment type="similarity">
    <text evidence="2 10">Belongs to the mitochondrial carrier (TC 2.A.29) family.</text>
</comment>
<dbReference type="GO" id="GO:0031966">
    <property type="term" value="C:mitochondrial membrane"/>
    <property type="evidence" value="ECO:0007669"/>
    <property type="project" value="UniProtKB-SubCell"/>
</dbReference>
<feature type="repeat" description="Solcar" evidence="9">
    <location>
        <begin position="3"/>
        <end position="82"/>
    </location>
</feature>
<dbReference type="SUPFAM" id="SSF103506">
    <property type="entry name" value="Mitochondrial carrier"/>
    <property type="match status" value="1"/>
</dbReference>
<evidence type="ECO:0000256" key="6">
    <source>
        <dbReference type="ARBA" id="ARBA00022989"/>
    </source>
</evidence>
<dbReference type="InterPro" id="IPR023395">
    <property type="entry name" value="MCP_dom_sf"/>
</dbReference>
<comment type="subcellular location">
    <subcellularLocation>
        <location evidence="1">Mitochondrion membrane</location>
        <topology evidence="1">Multi-pass membrane protein</topology>
    </subcellularLocation>
</comment>
<dbReference type="GO" id="GO:1990575">
    <property type="term" value="P:mitochondrial L-ornithine transmembrane transport"/>
    <property type="evidence" value="ECO:0007669"/>
    <property type="project" value="TreeGrafter"/>
</dbReference>
<dbReference type="PANTHER" id="PTHR45624:SF12">
    <property type="entry name" value="MITOCHONDRIAL ORNITHINE TRANSPORTER 1"/>
    <property type="match status" value="1"/>
</dbReference>
<evidence type="ECO:0000256" key="1">
    <source>
        <dbReference type="ARBA" id="ARBA00004225"/>
    </source>
</evidence>
<dbReference type="Proteomes" id="UP000595437">
    <property type="component" value="Chromosome 6"/>
</dbReference>
<dbReference type="Pfam" id="PF00153">
    <property type="entry name" value="Mito_carr"/>
    <property type="match status" value="1"/>
</dbReference>
<dbReference type="EMBL" id="CP045895">
    <property type="protein sequence ID" value="QQP49611.1"/>
    <property type="molecule type" value="Genomic_DNA"/>
</dbReference>
<dbReference type="PANTHER" id="PTHR45624">
    <property type="entry name" value="MITOCHONDRIAL BASIC AMINO ACIDS TRANSPORTER-RELATED"/>
    <property type="match status" value="1"/>
</dbReference>
<evidence type="ECO:0000256" key="7">
    <source>
        <dbReference type="ARBA" id="ARBA00023128"/>
    </source>
</evidence>
<dbReference type="AlphaFoldDB" id="A0A7T8HGL8"/>
<sequence>PLATVICGGTGGFTYWIFVFPMDVIKSRIQVRGVSTSILRTGVDIIRDEGIRQMYRGVSAALLRSFPSTGALFLTYETSNRALKALIDSS</sequence>
<keyword evidence="8 9" id="KW-0472">Membrane</keyword>
<keyword evidence="12" id="KW-1185">Reference proteome</keyword>
<dbReference type="InterPro" id="IPR050567">
    <property type="entry name" value="Mitochondrial_Carrier"/>
</dbReference>
<accession>A0A7T8HGL8</accession>
<dbReference type="OrthoDB" id="409586at2759"/>
<evidence type="ECO:0000256" key="5">
    <source>
        <dbReference type="ARBA" id="ARBA00022737"/>
    </source>
</evidence>
<dbReference type="InterPro" id="IPR018108">
    <property type="entry name" value="MCP_transmembrane"/>
</dbReference>
<evidence type="ECO:0000313" key="11">
    <source>
        <dbReference type="EMBL" id="QQP49611.1"/>
    </source>
</evidence>
<dbReference type="PROSITE" id="PS50920">
    <property type="entry name" value="SOLCAR"/>
    <property type="match status" value="1"/>
</dbReference>
<name>A0A7T8HGL8_CALRO</name>
<keyword evidence="7" id="KW-0496">Mitochondrion</keyword>
<evidence type="ECO:0000256" key="2">
    <source>
        <dbReference type="ARBA" id="ARBA00006375"/>
    </source>
</evidence>
<gene>
    <name evidence="11" type="ORF">FKW44_010339</name>
</gene>
<keyword evidence="4 9" id="KW-0812">Transmembrane</keyword>
<dbReference type="Gene3D" id="1.50.40.10">
    <property type="entry name" value="Mitochondrial carrier domain"/>
    <property type="match status" value="1"/>
</dbReference>
<dbReference type="GO" id="GO:0000064">
    <property type="term" value="F:L-ornithine transmembrane transporter activity"/>
    <property type="evidence" value="ECO:0007669"/>
    <property type="project" value="TreeGrafter"/>
</dbReference>
<evidence type="ECO:0000256" key="8">
    <source>
        <dbReference type="ARBA" id="ARBA00023136"/>
    </source>
</evidence>
<keyword evidence="3 10" id="KW-0813">Transport</keyword>
<keyword evidence="6" id="KW-1133">Transmembrane helix</keyword>
<feature type="non-terminal residue" evidence="11">
    <location>
        <position position="1"/>
    </location>
</feature>
<reference evidence="12" key="1">
    <citation type="submission" date="2021-01" db="EMBL/GenBank/DDBJ databases">
        <title>Caligus Genome Assembly.</title>
        <authorList>
            <person name="Gallardo-Escarate C."/>
        </authorList>
    </citation>
    <scope>NUCLEOTIDE SEQUENCE [LARGE SCALE GENOMIC DNA]</scope>
</reference>
<proteinExistence type="inferred from homology"/>
<evidence type="ECO:0000256" key="10">
    <source>
        <dbReference type="RuleBase" id="RU000488"/>
    </source>
</evidence>
<keyword evidence="5" id="KW-0677">Repeat</keyword>
<evidence type="ECO:0000256" key="3">
    <source>
        <dbReference type="ARBA" id="ARBA00022448"/>
    </source>
</evidence>
<evidence type="ECO:0000313" key="12">
    <source>
        <dbReference type="Proteomes" id="UP000595437"/>
    </source>
</evidence>